<dbReference type="PROSITE" id="PS00139">
    <property type="entry name" value="THIOL_PROTEASE_CYS"/>
    <property type="match status" value="1"/>
</dbReference>
<evidence type="ECO:0000259" key="7">
    <source>
        <dbReference type="PROSITE" id="PS50004"/>
    </source>
</evidence>
<dbReference type="AlphaFoldDB" id="A0AAV7V7I5"/>
<dbReference type="InterPro" id="IPR001300">
    <property type="entry name" value="Peptidase_C2_calpain_cat"/>
</dbReference>
<evidence type="ECO:0000256" key="1">
    <source>
        <dbReference type="ARBA" id="ARBA00007623"/>
    </source>
</evidence>
<evidence type="ECO:0000256" key="6">
    <source>
        <dbReference type="PROSITE-ProRule" id="PRU00239"/>
    </source>
</evidence>
<dbReference type="PANTHER" id="PTHR10183">
    <property type="entry name" value="CALPAIN"/>
    <property type="match status" value="1"/>
</dbReference>
<dbReference type="FunFam" id="2.60.120.380:FF:000003">
    <property type="entry name" value="Calpain 5"/>
    <property type="match status" value="1"/>
</dbReference>
<dbReference type="Gene3D" id="3.90.70.10">
    <property type="entry name" value="Cysteine proteinases"/>
    <property type="match status" value="1"/>
</dbReference>
<dbReference type="InterPro" id="IPR022683">
    <property type="entry name" value="Calpain_III"/>
</dbReference>
<dbReference type="InterPro" id="IPR033884">
    <property type="entry name" value="C2_Calpain"/>
</dbReference>
<evidence type="ECO:0000313" key="9">
    <source>
        <dbReference type="EMBL" id="KAJ1197480.1"/>
    </source>
</evidence>
<dbReference type="PROSITE" id="PS50203">
    <property type="entry name" value="CALPAIN_CAT"/>
    <property type="match status" value="1"/>
</dbReference>
<feature type="domain" description="C2" evidence="7">
    <location>
        <begin position="495"/>
        <end position="611"/>
    </location>
</feature>
<dbReference type="GO" id="GO:0005737">
    <property type="term" value="C:cytoplasm"/>
    <property type="evidence" value="ECO:0007669"/>
    <property type="project" value="TreeGrafter"/>
</dbReference>
<evidence type="ECO:0008006" key="11">
    <source>
        <dbReference type="Google" id="ProtNLM"/>
    </source>
</evidence>
<dbReference type="GO" id="GO:0004198">
    <property type="term" value="F:calcium-dependent cysteine-type endopeptidase activity"/>
    <property type="evidence" value="ECO:0007669"/>
    <property type="project" value="InterPro"/>
</dbReference>
<dbReference type="EMBL" id="JANPWB010000003">
    <property type="protein sequence ID" value="KAJ1197480.1"/>
    <property type="molecule type" value="Genomic_DNA"/>
</dbReference>
<feature type="active site" evidence="5 6">
    <location>
        <position position="247"/>
    </location>
</feature>
<evidence type="ECO:0000256" key="3">
    <source>
        <dbReference type="ARBA" id="ARBA00022801"/>
    </source>
</evidence>
<dbReference type="SUPFAM" id="SSF54001">
    <property type="entry name" value="Cysteine proteinases"/>
    <property type="match status" value="1"/>
</dbReference>
<dbReference type="InterPro" id="IPR022684">
    <property type="entry name" value="Calpain_cysteine_protease"/>
</dbReference>
<sequence length="637" mass="73386">MSSAVIQYKDQKYDELKQECAKQGRLFEDPEFPASDESLFYSKPPSGRVEWKRPKDLCEDPHLFVDGISSHDLHQGKLGNCWFVAACSCLALKKDLWQQVIPKWKQQEWDPRRPHKYMGIFHFRFWSLGDWIDVVIDDRLPTMNGELIYCHSNVPNEFWSALLEKAYAKSAGSYEALDGGNTADAIVDFTGAVTEPLDLLKGKVREHMAQRTTLFEDLLKVYRRGGLISCSIVGNEAQTELGLVKGHAYSVTAVRKVTLGQTFLCSKSEKIFMIRLRNPWGNKEWTGPWSDNSEEWNSVSESERSRVGLTVKDDGEFWMTFDDWCNNFTNVDICRIINTSCFTIHKTWEKNVARGAWTQNDNPLLNRSGGCFNNTATFLQNPQYVFNVKKEEDKVLISLQQEDRRILKKEGKGDSFIIGFEIFMVEQNRTCRIHKLYFQEKAATSAYINLRTVFMRVVLKKGRYVIIPTTFCPGITSKFILRIFTDVPSQFRELKLDRPKVAFWNYFSGNPRRVTQILVHSVEGLTMKDQSEVNPYLVIKCEKEKVCSEVQKYTVNAVFETRAVFYRRDLDEPIIVQVWNRNGCCDQFLGQVMLTESPSDPKELQTIPLQDKAGQGAAEMPGRIKFKMVSSDDLEEM</sequence>
<dbReference type="Pfam" id="PF00168">
    <property type="entry name" value="C2"/>
    <property type="match status" value="1"/>
</dbReference>
<dbReference type="InterPro" id="IPR036213">
    <property type="entry name" value="Calpain_III_sf"/>
</dbReference>
<dbReference type="InterPro" id="IPR000169">
    <property type="entry name" value="Pept_cys_AS"/>
</dbReference>
<dbReference type="FunFam" id="3.90.70.10:FF:000001">
    <property type="entry name" value="Calpain-1 catalytic subunit"/>
    <property type="match status" value="1"/>
</dbReference>
<dbReference type="SMART" id="SM00230">
    <property type="entry name" value="CysPc"/>
    <property type="match status" value="1"/>
</dbReference>
<organism evidence="9 10">
    <name type="scientific">Pleurodeles waltl</name>
    <name type="common">Iberian ribbed newt</name>
    <dbReference type="NCBI Taxonomy" id="8319"/>
    <lineage>
        <taxon>Eukaryota</taxon>
        <taxon>Metazoa</taxon>
        <taxon>Chordata</taxon>
        <taxon>Craniata</taxon>
        <taxon>Vertebrata</taxon>
        <taxon>Euteleostomi</taxon>
        <taxon>Amphibia</taxon>
        <taxon>Batrachia</taxon>
        <taxon>Caudata</taxon>
        <taxon>Salamandroidea</taxon>
        <taxon>Salamandridae</taxon>
        <taxon>Pleurodelinae</taxon>
        <taxon>Pleurodeles</taxon>
    </lineage>
</organism>
<dbReference type="InterPro" id="IPR035892">
    <property type="entry name" value="C2_domain_sf"/>
</dbReference>
<keyword evidence="4 6" id="KW-0788">Thiol protease</keyword>
<proteinExistence type="inferred from homology"/>
<gene>
    <name evidence="9" type="ORF">NDU88_001338</name>
</gene>
<dbReference type="PRINTS" id="PR00704">
    <property type="entry name" value="CALPAIN"/>
</dbReference>
<dbReference type="PANTHER" id="PTHR10183:SF381">
    <property type="entry name" value="CALPAIN-6"/>
    <property type="match status" value="1"/>
</dbReference>
<evidence type="ECO:0000259" key="8">
    <source>
        <dbReference type="PROSITE" id="PS50203"/>
    </source>
</evidence>
<evidence type="ECO:0000256" key="5">
    <source>
        <dbReference type="PIRSR" id="PIRSR622684-1"/>
    </source>
</evidence>
<evidence type="ECO:0000256" key="2">
    <source>
        <dbReference type="ARBA" id="ARBA00022670"/>
    </source>
</evidence>
<keyword evidence="2 6" id="KW-0645">Protease</keyword>
<dbReference type="InterPro" id="IPR022682">
    <property type="entry name" value="Calpain_domain_III"/>
</dbReference>
<feature type="active site" evidence="5 6">
    <location>
        <position position="81"/>
    </location>
</feature>
<name>A0AAV7V7I5_PLEWA</name>
<keyword evidence="10" id="KW-1185">Reference proteome</keyword>
<keyword evidence="3 6" id="KW-0378">Hydrolase</keyword>
<evidence type="ECO:0000256" key="4">
    <source>
        <dbReference type="ARBA" id="ARBA00022807"/>
    </source>
</evidence>
<reference evidence="9" key="1">
    <citation type="journal article" date="2022" name="bioRxiv">
        <title>Sequencing and chromosome-scale assembly of the giantPleurodeles waltlgenome.</title>
        <authorList>
            <person name="Brown T."/>
            <person name="Elewa A."/>
            <person name="Iarovenko S."/>
            <person name="Subramanian E."/>
            <person name="Araus A.J."/>
            <person name="Petzold A."/>
            <person name="Susuki M."/>
            <person name="Suzuki K.-i.T."/>
            <person name="Hayashi T."/>
            <person name="Toyoda A."/>
            <person name="Oliveira C."/>
            <person name="Osipova E."/>
            <person name="Leigh N.D."/>
            <person name="Simon A."/>
            <person name="Yun M.H."/>
        </authorList>
    </citation>
    <scope>NUCLEOTIDE SEQUENCE</scope>
    <source>
        <strain evidence="9">20211129_DDA</strain>
        <tissue evidence="9">Liver</tissue>
    </source>
</reference>
<dbReference type="Proteomes" id="UP001066276">
    <property type="component" value="Chromosome 2_1"/>
</dbReference>
<dbReference type="PROSITE" id="PS50004">
    <property type="entry name" value="C2"/>
    <property type="match status" value="1"/>
</dbReference>
<dbReference type="Gene3D" id="2.60.120.380">
    <property type="match status" value="1"/>
</dbReference>
<accession>A0AAV7V7I5</accession>
<feature type="active site" evidence="5 6">
    <location>
        <position position="278"/>
    </location>
</feature>
<dbReference type="CDD" id="cd00044">
    <property type="entry name" value="CysPc"/>
    <property type="match status" value="1"/>
</dbReference>
<comment type="similarity">
    <text evidence="1">Belongs to the peptidase C2 family.</text>
</comment>
<protein>
    <recommendedName>
        <fullName evidence="11">Calpain 6</fullName>
    </recommendedName>
</protein>
<evidence type="ECO:0000313" key="10">
    <source>
        <dbReference type="Proteomes" id="UP001066276"/>
    </source>
</evidence>
<dbReference type="SMART" id="SM00720">
    <property type="entry name" value="calpain_III"/>
    <property type="match status" value="1"/>
</dbReference>
<dbReference type="Gene3D" id="2.60.40.150">
    <property type="entry name" value="C2 domain"/>
    <property type="match status" value="1"/>
</dbReference>
<dbReference type="CDD" id="cd00214">
    <property type="entry name" value="Calpain_III"/>
    <property type="match status" value="1"/>
</dbReference>
<dbReference type="Pfam" id="PF00648">
    <property type="entry name" value="Peptidase_C2"/>
    <property type="match status" value="1"/>
</dbReference>
<dbReference type="Pfam" id="PF01067">
    <property type="entry name" value="Calpain_III"/>
    <property type="match status" value="1"/>
</dbReference>
<dbReference type="SUPFAM" id="SSF49562">
    <property type="entry name" value="C2 domain (Calcium/lipid-binding domain, CaLB)"/>
    <property type="match status" value="1"/>
</dbReference>
<dbReference type="InterPro" id="IPR033883">
    <property type="entry name" value="C2_III"/>
</dbReference>
<dbReference type="InterPro" id="IPR000008">
    <property type="entry name" value="C2_dom"/>
</dbReference>
<comment type="caution">
    <text evidence="9">The sequence shown here is derived from an EMBL/GenBank/DDBJ whole genome shotgun (WGS) entry which is preliminary data.</text>
</comment>
<dbReference type="SUPFAM" id="SSF49758">
    <property type="entry name" value="Calpain large subunit, middle domain (domain III)"/>
    <property type="match status" value="1"/>
</dbReference>
<dbReference type="FunFam" id="2.60.40.150:FF:000131">
    <property type="entry name" value="calpain-6"/>
    <property type="match status" value="1"/>
</dbReference>
<dbReference type="CDD" id="cd04046">
    <property type="entry name" value="C2_Calpain"/>
    <property type="match status" value="1"/>
</dbReference>
<dbReference type="GO" id="GO:0006508">
    <property type="term" value="P:proteolysis"/>
    <property type="evidence" value="ECO:0007669"/>
    <property type="project" value="UniProtKB-KW"/>
</dbReference>
<dbReference type="InterPro" id="IPR038765">
    <property type="entry name" value="Papain-like_cys_pep_sf"/>
</dbReference>
<feature type="domain" description="Calpain catalytic" evidence="8">
    <location>
        <begin position="26"/>
        <end position="337"/>
    </location>
</feature>